<accession>A0A6L2L671</accession>
<evidence type="ECO:0000256" key="1">
    <source>
        <dbReference type="SAM" id="MobiDB-lite"/>
    </source>
</evidence>
<organism evidence="2">
    <name type="scientific">Tanacetum cinerariifolium</name>
    <name type="common">Dalmatian daisy</name>
    <name type="synonym">Chrysanthemum cinerariifolium</name>
    <dbReference type="NCBI Taxonomy" id="118510"/>
    <lineage>
        <taxon>Eukaryota</taxon>
        <taxon>Viridiplantae</taxon>
        <taxon>Streptophyta</taxon>
        <taxon>Embryophyta</taxon>
        <taxon>Tracheophyta</taxon>
        <taxon>Spermatophyta</taxon>
        <taxon>Magnoliopsida</taxon>
        <taxon>eudicotyledons</taxon>
        <taxon>Gunneridae</taxon>
        <taxon>Pentapetalae</taxon>
        <taxon>asterids</taxon>
        <taxon>campanulids</taxon>
        <taxon>Asterales</taxon>
        <taxon>Asteraceae</taxon>
        <taxon>Asteroideae</taxon>
        <taxon>Anthemideae</taxon>
        <taxon>Anthemidinae</taxon>
        <taxon>Tanacetum</taxon>
    </lineage>
</organism>
<dbReference type="AlphaFoldDB" id="A0A6L2L671"/>
<comment type="caution">
    <text evidence="2">The sequence shown here is derived from an EMBL/GenBank/DDBJ whole genome shotgun (WGS) entry which is preliminary data.</text>
</comment>
<protein>
    <submittedName>
        <fullName evidence="2">Tetratricopeptide-like helical domain, DYW domain protein</fullName>
    </submittedName>
</protein>
<sequence>MAKVPYASAVGSMMYAMVCARPDIAQSIERFLNDFANQPNETNTNDLESDKESIDTPLVSPFPYSDNDSDNDEVLNELIEYENVGMLHREKEINSFDGDNLAFQCMIGFRKFTAYFDPFLPMNIITQKAYNTIMVEELKSRKAHLLEDKQIPSVWVFDEVLSTWMTFGGYTCDLGSFGEETDKITDLHQILEEVLLTERRDGVASIKRRRRDLFSDGNVNPLPTNNRLVLPAALCARAVQELHKLQRISAFVDSCLESIDRLFNDFAIQPNETNMNDLESDEESVDTPLISPFPHSDNDSDAGEVINELIEYENVGMLRREKAINSCDGDNLAFQCMIGFRKFTAYFDPFLPTNIITQKAYNIIMVEELKRPEYQLDESMNEWLIQGHVSIHKVTKFLIKNEEEIFTDAGDDVRIYPDGSIFYLVPGLDFHLGLKPIKYDTDFDSFVQCGVNHGHDLHVYSSSFEFDLNEQNNDSGSELDDDDDDYNVYDYASSAESDTASIDYLSEGEEEVLEVRTKKVGLKPRKKATRMFGEKFLTMIFNGLPRDDFNDGNDPKNRCPRYDRRVIGLDGCFLKTICKGELLLVVDRDGIVNGKGLTIISDQHKSIDNVQDTYMLTSERSSLVCSLETCFGKVVRSRGRGDVSKSKMYHDGIRPIRYGVSWDPVDGETMLGNSMGLPRAAWPARITPEDVIIHAQQTQADAIMLLSGSQPFPSQEEEEHSEGEEQEQIDDQDQMEEEEPVQKRTSKRLKMKTFGWKLTSGPGLTDDDAISVD</sequence>
<name>A0A6L2L671_TANCI</name>
<reference evidence="2" key="1">
    <citation type="journal article" date="2019" name="Sci. Rep.">
        <title>Draft genome of Tanacetum cinerariifolium, the natural source of mosquito coil.</title>
        <authorList>
            <person name="Yamashiro T."/>
            <person name="Shiraishi A."/>
            <person name="Satake H."/>
            <person name="Nakayama K."/>
        </authorList>
    </citation>
    <scope>NUCLEOTIDE SEQUENCE</scope>
</reference>
<dbReference type="EMBL" id="BKCJ010003556">
    <property type="protein sequence ID" value="GEU55805.1"/>
    <property type="molecule type" value="Genomic_DNA"/>
</dbReference>
<feature type="region of interest" description="Disordered" evidence="1">
    <location>
        <begin position="710"/>
        <end position="747"/>
    </location>
</feature>
<gene>
    <name evidence="2" type="ORF">Tci_027783</name>
</gene>
<proteinExistence type="predicted"/>
<feature type="compositionally biased region" description="Acidic residues" evidence="1">
    <location>
        <begin position="715"/>
        <end position="739"/>
    </location>
</feature>
<evidence type="ECO:0000313" key="2">
    <source>
        <dbReference type="EMBL" id="GEU55805.1"/>
    </source>
</evidence>